<proteinExistence type="predicted"/>
<reference evidence="1 2" key="1">
    <citation type="journal article" date="2022" name="DNA Res.">
        <title>Chromosomal-level genome assembly of the orchid tree Bauhinia variegata (Leguminosae; Cercidoideae) supports the allotetraploid origin hypothesis of Bauhinia.</title>
        <authorList>
            <person name="Zhong Y."/>
            <person name="Chen Y."/>
            <person name="Zheng D."/>
            <person name="Pang J."/>
            <person name="Liu Y."/>
            <person name="Luo S."/>
            <person name="Meng S."/>
            <person name="Qian L."/>
            <person name="Wei D."/>
            <person name="Dai S."/>
            <person name="Zhou R."/>
        </authorList>
    </citation>
    <scope>NUCLEOTIDE SEQUENCE [LARGE SCALE GENOMIC DNA]</scope>
    <source>
        <strain evidence="1">BV-YZ2020</strain>
    </source>
</reference>
<keyword evidence="2" id="KW-1185">Reference proteome</keyword>
<protein>
    <submittedName>
        <fullName evidence="1">Uncharacterized protein</fullName>
    </submittedName>
</protein>
<sequence length="693" mass="79130">MDKDDVTHILEICNLYPIIGINVLLEKSLLTEYYEYGKWCLGIHDMLQEMGKNIVIHESNNDVGKRSRLWTKEDIDLVLTKNKGTEVIQGIVLFSRTPCEASWDPNAFSKMCNLKVLKLNSLNPLLGLNCLSEGLRYLEWEGFPLEELPLGIQLDELVELTMQHSKIKQLWHGTKYFGKLKLIDLKCSTDLIQFPSVSGVPYLECLILEDCITLQEVDQSVGQHKKVMVLNLKNCVKLKILPRKLEMDSLKELILSGCSKLKKLPEFEDNMELLTELNLQDCKSLVCLPRSIHNLISLRILNTLGCSNLCMLPENLDKNVALEELNVSGTAIREVPPSIVHLKYLRKLSLSGHKEMESNSLSLSLRSRWMFWRHPISTAMVLPPLSSFSLLEELDLSYCNLHDESLPVDLDCLSSLRELDLSGNNFINLPACSIANLSKLYYLKLDCCQTLESVPVLPPHVERLYGRNCASWKPLSDPVDLCDFFASHQQMRSRYAPFFIIPGNEIPPWFYNQTYFHVKIHSPFRWETVDGGDFIRNRRTVSPRACDSLISITLDIPHHCLSSEWWGISVCIVVENQFPSSRWLFAPLYWICKTPGAELPVPSGNVHPGWIAEFSDPHLCILLLSGNERNIQRHLRGDNNQLQLLFFAEAIPYEDDLSDDPENLQKQNEENLNKTFSIWKGCSRTLDSSDGDS</sequence>
<evidence type="ECO:0000313" key="1">
    <source>
        <dbReference type="EMBL" id="KAI4308569.1"/>
    </source>
</evidence>
<evidence type="ECO:0000313" key="2">
    <source>
        <dbReference type="Proteomes" id="UP000828941"/>
    </source>
</evidence>
<name>A0ACB9LFQ7_BAUVA</name>
<comment type="caution">
    <text evidence="1">The sequence shown here is derived from an EMBL/GenBank/DDBJ whole genome shotgun (WGS) entry which is preliminary data.</text>
</comment>
<dbReference type="EMBL" id="CM039437">
    <property type="protein sequence ID" value="KAI4308569.1"/>
    <property type="molecule type" value="Genomic_DNA"/>
</dbReference>
<dbReference type="Proteomes" id="UP000828941">
    <property type="component" value="Chromosome 12"/>
</dbReference>
<accession>A0ACB9LFQ7</accession>
<organism evidence="1 2">
    <name type="scientific">Bauhinia variegata</name>
    <name type="common">Purple orchid tree</name>
    <name type="synonym">Phanera variegata</name>
    <dbReference type="NCBI Taxonomy" id="167791"/>
    <lineage>
        <taxon>Eukaryota</taxon>
        <taxon>Viridiplantae</taxon>
        <taxon>Streptophyta</taxon>
        <taxon>Embryophyta</taxon>
        <taxon>Tracheophyta</taxon>
        <taxon>Spermatophyta</taxon>
        <taxon>Magnoliopsida</taxon>
        <taxon>eudicotyledons</taxon>
        <taxon>Gunneridae</taxon>
        <taxon>Pentapetalae</taxon>
        <taxon>rosids</taxon>
        <taxon>fabids</taxon>
        <taxon>Fabales</taxon>
        <taxon>Fabaceae</taxon>
        <taxon>Cercidoideae</taxon>
        <taxon>Cercideae</taxon>
        <taxon>Bauhiniinae</taxon>
        <taxon>Bauhinia</taxon>
    </lineage>
</organism>
<gene>
    <name evidence="1" type="ORF">L6164_031628</name>
</gene>